<evidence type="ECO:0000256" key="2">
    <source>
        <dbReference type="ARBA" id="ARBA00022737"/>
    </source>
</evidence>
<dbReference type="SUPFAM" id="SSF57667">
    <property type="entry name" value="beta-beta-alpha zinc fingers"/>
    <property type="match status" value="3"/>
</dbReference>
<evidence type="ECO:0000259" key="7">
    <source>
        <dbReference type="PROSITE" id="PS50157"/>
    </source>
</evidence>
<dbReference type="PROSITE" id="PS00028">
    <property type="entry name" value="ZINC_FINGER_C2H2_1"/>
    <property type="match status" value="5"/>
</dbReference>
<dbReference type="FunFam" id="3.30.160.60:FF:000358">
    <property type="entry name" value="zinc finger protein 24"/>
    <property type="match status" value="1"/>
</dbReference>
<organism evidence="9 10">
    <name type="scientific">Alligator mississippiensis</name>
    <name type="common">American alligator</name>
    <dbReference type="NCBI Taxonomy" id="8496"/>
    <lineage>
        <taxon>Eukaryota</taxon>
        <taxon>Metazoa</taxon>
        <taxon>Chordata</taxon>
        <taxon>Craniata</taxon>
        <taxon>Vertebrata</taxon>
        <taxon>Euteleostomi</taxon>
        <taxon>Archelosauria</taxon>
        <taxon>Archosauria</taxon>
        <taxon>Crocodylia</taxon>
        <taxon>Alligatoridae</taxon>
        <taxon>Alligatorinae</taxon>
        <taxon>Alligator</taxon>
    </lineage>
</organism>
<dbReference type="PANTHER" id="PTHR14196">
    <property type="entry name" value="ODD-SKIPPED - RELATED"/>
    <property type="match status" value="1"/>
</dbReference>
<evidence type="ECO:0000259" key="8">
    <source>
        <dbReference type="PROSITE" id="PS50805"/>
    </source>
</evidence>
<dbReference type="FunFam" id="3.30.160.60:FF:002343">
    <property type="entry name" value="Zinc finger protein 33A"/>
    <property type="match status" value="1"/>
</dbReference>
<feature type="compositionally biased region" description="Basic and acidic residues" evidence="6">
    <location>
        <begin position="173"/>
        <end position="182"/>
    </location>
</feature>
<evidence type="ECO:0000256" key="5">
    <source>
        <dbReference type="PROSITE-ProRule" id="PRU00042"/>
    </source>
</evidence>
<gene>
    <name evidence="9" type="ORF">Y1Q_0017051</name>
</gene>
<feature type="domain" description="C2H2-type" evidence="7">
    <location>
        <begin position="287"/>
        <end position="314"/>
    </location>
</feature>
<dbReference type="InterPro" id="IPR036051">
    <property type="entry name" value="KRAB_dom_sf"/>
</dbReference>
<keyword evidence="4" id="KW-0862">Zinc</keyword>
<evidence type="ECO:0000313" key="10">
    <source>
        <dbReference type="Proteomes" id="UP000050525"/>
    </source>
</evidence>
<dbReference type="AlphaFoldDB" id="A0A151NTG6"/>
<dbReference type="Pfam" id="PF00096">
    <property type="entry name" value="zf-C2H2"/>
    <property type="match status" value="3"/>
</dbReference>
<feature type="region of interest" description="Disordered" evidence="6">
    <location>
        <begin position="157"/>
        <end position="191"/>
    </location>
</feature>
<reference evidence="9 10" key="1">
    <citation type="journal article" date="2012" name="Genome Biol.">
        <title>Sequencing three crocodilian genomes to illuminate the evolution of archosaurs and amniotes.</title>
        <authorList>
            <person name="St John J.A."/>
            <person name="Braun E.L."/>
            <person name="Isberg S.R."/>
            <person name="Miles L.G."/>
            <person name="Chong A.Y."/>
            <person name="Gongora J."/>
            <person name="Dalzell P."/>
            <person name="Moran C."/>
            <person name="Bed'hom B."/>
            <person name="Abzhanov A."/>
            <person name="Burgess S.C."/>
            <person name="Cooksey A.M."/>
            <person name="Castoe T.A."/>
            <person name="Crawford N.G."/>
            <person name="Densmore L.D."/>
            <person name="Drew J.C."/>
            <person name="Edwards S.V."/>
            <person name="Faircloth B.C."/>
            <person name="Fujita M.K."/>
            <person name="Greenwold M.J."/>
            <person name="Hoffmann F.G."/>
            <person name="Howard J.M."/>
            <person name="Iguchi T."/>
            <person name="Janes D.E."/>
            <person name="Khan S.Y."/>
            <person name="Kohno S."/>
            <person name="de Koning A.J."/>
            <person name="Lance S.L."/>
            <person name="McCarthy F.M."/>
            <person name="McCormack J.E."/>
            <person name="Merchant M.E."/>
            <person name="Peterson D.G."/>
            <person name="Pollock D.D."/>
            <person name="Pourmand N."/>
            <person name="Raney B.J."/>
            <person name="Roessler K.A."/>
            <person name="Sanford J.R."/>
            <person name="Sawyer R.H."/>
            <person name="Schmidt C.J."/>
            <person name="Triplett E.W."/>
            <person name="Tuberville T.D."/>
            <person name="Venegas-Anaya M."/>
            <person name="Howard J.T."/>
            <person name="Jarvis E.D."/>
            <person name="Guillette L.J.Jr."/>
            <person name="Glenn T.C."/>
            <person name="Green R.E."/>
            <person name="Ray D.A."/>
        </authorList>
    </citation>
    <scope>NUCLEOTIDE SEQUENCE [LARGE SCALE GENOMIC DNA]</scope>
    <source>
        <strain evidence="9">KSC_2009_1</strain>
    </source>
</reference>
<dbReference type="PANTHER" id="PTHR14196:SF14">
    <property type="entry name" value="ZINC FINGER PROTEIN 721-LIKE"/>
    <property type="match status" value="1"/>
</dbReference>
<feature type="domain" description="C2H2-type" evidence="7">
    <location>
        <begin position="371"/>
        <end position="398"/>
    </location>
</feature>
<keyword evidence="2" id="KW-0677">Repeat</keyword>
<dbReference type="SUPFAM" id="SSF109640">
    <property type="entry name" value="KRAB domain (Kruppel-associated box)"/>
    <property type="match status" value="2"/>
</dbReference>
<evidence type="ECO:0000256" key="4">
    <source>
        <dbReference type="ARBA" id="ARBA00022833"/>
    </source>
</evidence>
<dbReference type="FunFam" id="3.30.160.60:FF:000100">
    <property type="entry name" value="Zinc finger 45-like"/>
    <property type="match status" value="1"/>
</dbReference>
<evidence type="ECO:0000256" key="6">
    <source>
        <dbReference type="SAM" id="MobiDB-lite"/>
    </source>
</evidence>
<dbReference type="FunFam" id="3.30.160.60:FF:000446">
    <property type="entry name" value="Zinc finger protein"/>
    <property type="match status" value="1"/>
</dbReference>
<dbReference type="KEGG" id="amj:102557862"/>
<dbReference type="Proteomes" id="UP000050525">
    <property type="component" value="Unassembled WGS sequence"/>
</dbReference>
<dbReference type="GO" id="GO:0008270">
    <property type="term" value="F:zinc ion binding"/>
    <property type="evidence" value="ECO:0007669"/>
    <property type="project" value="UniProtKB-KW"/>
</dbReference>
<keyword evidence="1" id="KW-0479">Metal-binding</keyword>
<dbReference type="Pfam" id="PF01352">
    <property type="entry name" value="KRAB"/>
    <property type="match status" value="2"/>
</dbReference>
<dbReference type="InterPro" id="IPR050717">
    <property type="entry name" value="C2H2-ZF_Transcription_Reg"/>
</dbReference>
<feature type="domain" description="KRAB" evidence="8">
    <location>
        <begin position="94"/>
        <end position="165"/>
    </location>
</feature>
<feature type="domain" description="KRAB" evidence="8">
    <location>
        <begin position="7"/>
        <end position="78"/>
    </location>
</feature>
<feature type="domain" description="C2H2-type" evidence="7">
    <location>
        <begin position="399"/>
        <end position="426"/>
    </location>
</feature>
<dbReference type="CDD" id="cd07765">
    <property type="entry name" value="KRAB_A-box"/>
    <property type="match status" value="2"/>
</dbReference>
<dbReference type="SMART" id="SM00355">
    <property type="entry name" value="ZnF_C2H2"/>
    <property type="match status" value="5"/>
</dbReference>
<evidence type="ECO:0000256" key="3">
    <source>
        <dbReference type="ARBA" id="ARBA00022771"/>
    </source>
</evidence>
<dbReference type="InterPro" id="IPR001909">
    <property type="entry name" value="KRAB"/>
</dbReference>
<feature type="domain" description="C2H2-type" evidence="7">
    <location>
        <begin position="315"/>
        <end position="342"/>
    </location>
</feature>
<keyword evidence="3 5" id="KW-0863">Zinc-finger</keyword>
<dbReference type="EMBL" id="AKHW03002096">
    <property type="protein sequence ID" value="KYO40078.1"/>
    <property type="molecule type" value="Genomic_DNA"/>
</dbReference>
<comment type="caution">
    <text evidence="9">The sequence shown here is derived from an EMBL/GenBank/DDBJ whole genome shotgun (WGS) entry which is preliminary data.</text>
</comment>
<dbReference type="OrthoDB" id="8922241at2759"/>
<evidence type="ECO:0000256" key="1">
    <source>
        <dbReference type="ARBA" id="ARBA00022723"/>
    </source>
</evidence>
<evidence type="ECO:0000313" key="9">
    <source>
        <dbReference type="EMBL" id="KYO40078.1"/>
    </source>
</evidence>
<dbReference type="GO" id="GO:0000981">
    <property type="term" value="F:DNA-binding transcription factor activity, RNA polymerase II-specific"/>
    <property type="evidence" value="ECO:0007669"/>
    <property type="project" value="TreeGrafter"/>
</dbReference>
<keyword evidence="10" id="KW-1185">Reference proteome</keyword>
<dbReference type="PROSITE" id="PS50157">
    <property type="entry name" value="ZINC_FINGER_C2H2_2"/>
    <property type="match status" value="5"/>
</dbReference>
<accession>A0A151NTG6</accession>
<dbReference type="Gene3D" id="3.30.160.60">
    <property type="entry name" value="Classic Zinc Finger"/>
    <property type="match status" value="4"/>
</dbReference>
<dbReference type="SMART" id="SM00349">
    <property type="entry name" value="KRAB"/>
    <property type="match status" value="2"/>
</dbReference>
<proteinExistence type="predicted"/>
<dbReference type="InterPro" id="IPR036236">
    <property type="entry name" value="Znf_C2H2_sf"/>
</dbReference>
<protein>
    <submittedName>
        <fullName evidence="9">Zinc finger protein 2-like</fullName>
    </submittedName>
</protein>
<sequence length="524" mass="57624">MRAQAPVTFEDVAVYFSPEEWAELVDWQRDLYRDVMMENHELIASLGPRLKPSVKRAKREKAPRAWDHQYSRMTDLMPPGQGNSPHGEVRKAPVTFEDVAVYLTTEEWKELVDWQRELYQDVMKENYELATSVEAVLEKPEIVARLERGEEPYVADLLDSRKGRRAGSPSTGGDKDEGRREEEETVGLEPSKMHAWQDPERAARMGVGVSHSQCRGHRALGSPMGKGPEGALPGHRSIGAWPPSTEHQGTGTPGTLHPAPKSNGGCTGTETLALSPAAVGPCTVPRHQCRECGQGLESWAQLAEHRRLHAGAGGLACGDCGKAFSSKGNLARHRQLHTGEKRHGCRECGRRFRTRQACLSHQRVHSGEKPFTCPDCAKSFARKENLVRHRSTHTPRPPHACPDCGKSYVHEGNLVRHRDTHVPASPDAGHGRGHADTGVALPCACTHCSTGFAWKAELTAPLSGPAGEPPIASRDSLANPARYWQMHVADTIHGATFSEFLQIHEMLISRSGTCMPLGALTKYK</sequence>
<dbReference type="Gene3D" id="6.10.140.140">
    <property type="match status" value="2"/>
</dbReference>
<name>A0A151NTG6_ALLMI</name>
<dbReference type="GO" id="GO:0000977">
    <property type="term" value="F:RNA polymerase II transcription regulatory region sequence-specific DNA binding"/>
    <property type="evidence" value="ECO:0007669"/>
    <property type="project" value="TreeGrafter"/>
</dbReference>
<dbReference type="GO" id="GO:0005634">
    <property type="term" value="C:nucleus"/>
    <property type="evidence" value="ECO:0007669"/>
    <property type="project" value="TreeGrafter"/>
</dbReference>
<feature type="domain" description="C2H2-type" evidence="7">
    <location>
        <begin position="343"/>
        <end position="370"/>
    </location>
</feature>
<dbReference type="InterPro" id="IPR013087">
    <property type="entry name" value="Znf_C2H2_type"/>
</dbReference>
<dbReference type="PROSITE" id="PS50805">
    <property type="entry name" value="KRAB"/>
    <property type="match status" value="2"/>
</dbReference>